<name>N9Q799_9GAMM</name>
<dbReference type="Proteomes" id="UP000013173">
    <property type="component" value="Unassembled WGS sequence"/>
</dbReference>
<organism evidence="3 4">
    <name type="scientific">Acinetobacter vivianii</name>
    <dbReference type="NCBI Taxonomy" id="1776742"/>
    <lineage>
        <taxon>Bacteria</taxon>
        <taxon>Pseudomonadati</taxon>
        <taxon>Pseudomonadota</taxon>
        <taxon>Gammaproteobacteria</taxon>
        <taxon>Moraxellales</taxon>
        <taxon>Moraxellaceae</taxon>
        <taxon>Acinetobacter</taxon>
    </lineage>
</organism>
<dbReference type="InterPro" id="IPR038461">
    <property type="entry name" value="Schlafen_AlbA_2_dom_sf"/>
</dbReference>
<protein>
    <recommendedName>
        <fullName evidence="2">NACHT domain-containing protein</fullName>
    </recommendedName>
</protein>
<dbReference type="EMBL" id="APRW01000009">
    <property type="protein sequence ID" value="ENX22827.1"/>
    <property type="molecule type" value="Genomic_DNA"/>
</dbReference>
<dbReference type="Pfam" id="PF05729">
    <property type="entry name" value="NACHT"/>
    <property type="match status" value="1"/>
</dbReference>
<feature type="coiled-coil region" evidence="1">
    <location>
        <begin position="551"/>
        <end position="580"/>
    </location>
</feature>
<keyword evidence="1" id="KW-0175">Coiled coil</keyword>
<comment type="caution">
    <text evidence="3">The sequence shown here is derived from an EMBL/GenBank/DDBJ whole genome shotgun (WGS) entry which is preliminary data.</text>
</comment>
<dbReference type="AlphaFoldDB" id="N9Q799"/>
<dbReference type="Pfam" id="PF04326">
    <property type="entry name" value="SLFN_AlbA_2"/>
    <property type="match status" value="1"/>
</dbReference>
<accession>N9Q799</accession>
<evidence type="ECO:0000256" key="1">
    <source>
        <dbReference type="SAM" id="Coils"/>
    </source>
</evidence>
<dbReference type="HOGENOM" id="CLU_303597_0_0_6"/>
<dbReference type="Gene3D" id="3.30.950.30">
    <property type="entry name" value="Schlafen, AAA domain"/>
    <property type="match status" value="1"/>
</dbReference>
<dbReference type="PRINTS" id="PR00364">
    <property type="entry name" value="DISEASERSIST"/>
</dbReference>
<dbReference type="PATRIC" id="fig|1217706.3.peg.2008"/>
<feature type="domain" description="NACHT" evidence="2">
    <location>
        <begin position="359"/>
        <end position="487"/>
    </location>
</feature>
<keyword evidence="4" id="KW-1185">Reference proteome</keyword>
<sequence>MLDTTFLTTLISKSESPILEFKSQWYWDENIENFDKLNCWGEFLKDFASLVNANHAYHNQNRYLIFGIKDDGSICGIDFLELETEKFINQLKNKIENFFNFYPDFKIYKNVINNKKIIIFEIEQPKQLLKVAKEFHDKKNICRENSIFVRGLSEKKDQIDIADENEIFLIQKNMGILLQDSEKISEAKISCRNIKTALEYLALTKSLKIVEGFPFELESNGKFKYKCSVYSYKDDFDHQFDFLYVHSSSNFKQLAVELSQKINTKSHDFIVVTDRPITDSSRRLQSIDKALYDQNIKIKNTVFLEDFGLNYIYKNALDNVVFKKFKKRDSYVQSNALLNGRVKGAHDILNEWMKKVYNPILVIQGEGGIGKTTLLENYLNKLIEFNKNTKILYMTSSNIVKKIHNEEYYRNIDLFDLYKVASDSGTSFSRELLRLTLDDGHILLVLDGIDEVISNLANKFDFRDFINTIIDEYCFNNGNCKIVFTCRNQFWEELNLNQDNSVSILTLQPFALNQAEKFFALAFNDSKKEKRAIKILNKFNKEKNYYIPFMLDTVKYLIEKKEEEAREIAEEADIDDIQEELFLSINFPLLKSDSYDYLIYKLCGHEYKKYKFFDIDKQLDILTKLASYHDGSLQINKLSLLDSSIDNLKVVSLKEHLLLEVKADKFGESLVFKYDFLNKYFMQVLMSKFIIGLDESKLDNDILNLFSFVGYANAFSKEILDRVASSLKCKEENYIEFTILLLETIKELIEDESKDIHLSNVFILLLYVYINVYSRSPDDFNKNIFVSNNELSGMCLKNISPIFNSSKRITFNFEGLTIVDSKFINYDYFWDCGFNEKTIFLNCDLNNIKNRPTKKNNISPTLFDGSKVDNNLKEAVLDLFDSSGNKSDKIRKKIERILKIFEFNGVFKPQKVKRVNAEVSGFSGNVVLNNLLKLKVIEKYNDSVMLEDEYIISSDYDDLIDVVVQDNSSIKMDRLVKKCL</sequence>
<dbReference type="RefSeq" id="WP_005258016.1">
    <property type="nucleotide sequence ID" value="NZ_BMDR01000001.1"/>
</dbReference>
<proteinExistence type="predicted"/>
<reference evidence="3 4" key="1">
    <citation type="submission" date="2013-02" db="EMBL/GenBank/DDBJ databases">
        <title>The Genome Sequence of Acinetobacter sp. NIPH 2168.</title>
        <authorList>
            <consortium name="The Broad Institute Genome Sequencing Platform"/>
            <consortium name="The Broad Institute Genome Sequencing Center for Infectious Disease"/>
            <person name="Cerqueira G."/>
            <person name="Feldgarden M."/>
            <person name="Courvalin P."/>
            <person name="Perichon B."/>
            <person name="Grillot-Courvalin C."/>
            <person name="Clermont D."/>
            <person name="Rocha E."/>
            <person name="Yoon E.-J."/>
            <person name="Nemec A."/>
            <person name="Walker B."/>
            <person name="Young S.K."/>
            <person name="Zeng Q."/>
            <person name="Gargeya S."/>
            <person name="Fitzgerald M."/>
            <person name="Haas B."/>
            <person name="Abouelleil A."/>
            <person name="Alvarado L."/>
            <person name="Arachchi H.M."/>
            <person name="Berlin A.M."/>
            <person name="Chapman S.B."/>
            <person name="Dewar J."/>
            <person name="Goldberg J."/>
            <person name="Griggs A."/>
            <person name="Gujja S."/>
            <person name="Hansen M."/>
            <person name="Howarth C."/>
            <person name="Imamovic A."/>
            <person name="Larimer J."/>
            <person name="McCowan C."/>
            <person name="Murphy C."/>
            <person name="Neiman D."/>
            <person name="Pearson M."/>
            <person name="Priest M."/>
            <person name="Roberts A."/>
            <person name="Saif S."/>
            <person name="Shea T."/>
            <person name="Sisk P."/>
            <person name="Sykes S."/>
            <person name="Wortman J."/>
            <person name="Nusbaum C."/>
            <person name="Birren B."/>
        </authorList>
    </citation>
    <scope>NUCLEOTIDE SEQUENCE [LARGE SCALE GENOMIC DNA]</scope>
    <source>
        <strain evidence="3 4">NIPH 2168</strain>
    </source>
</reference>
<dbReference type="Gene3D" id="3.40.50.300">
    <property type="entry name" value="P-loop containing nucleotide triphosphate hydrolases"/>
    <property type="match status" value="1"/>
</dbReference>
<dbReference type="PROSITE" id="PS50837">
    <property type="entry name" value="NACHT"/>
    <property type="match status" value="1"/>
</dbReference>
<dbReference type="InterPro" id="IPR007111">
    <property type="entry name" value="NACHT_NTPase"/>
</dbReference>
<dbReference type="OrthoDB" id="6660653at2"/>
<dbReference type="GeneID" id="303682476"/>
<dbReference type="InterPro" id="IPR027417">
    <property type="entry name" value="P-loop_NTPase"/>
</dbReference>
<dbReference type="SUPFAM" id="SSF52540">
    <property type="entry name" value="P-loop containing nucleoside triphosphate hydrolases"/>
    <property type="match status" value="1"/>
</dbReference>
<gene>
    <name evidence="3" type="ORF">F892_02069</name>
</gene>
<evidence type="ECO:0000259" key="2">
    <source>
        <dbReference type="PROSITE" id="PS50837"/>
    </source>
</evidence>
<dbReference type="InterPro" id="IPR007421">
    <property type="entry name" value="Schlafen_AlbA_2_dom"/>
</dbReference>
<evidence type="ECO:0000313" key="4">
    <source>
        <dbReference type="Proteomes" id="UP000013173"/>
    </source>
</evidence>
<evidence type="ECO:0000313" key="3">
    <source>
        <dbReference type="EMBL" id="ENX22827.1"/>
    </source>
</evidence>